<comment type="caution">
    <text evidence="1">The sequence shown here is derived from an EMBL/GenBank/DDBJ whole genome shotgun (WGS) entry which is preliminary data.</text>
</comment>
<dbReference type="EMBL" id="ASPP01035963">
    <property type="protein sequence ID" value="ETO02363.1"/>
    <property type="molecule type" value="Genomic_DNA"/>
</dbReference>
<evidence type="ECO:0000313" key="1">
    <source>
        <dbReference type="EMBL" id="ETO02363.1"/>
    </source>
</evidence>
<dbReference type="PANTHER" id="PTHR14187:SF5">
    <property type="entry name" value="HEAT SHOCK 70 KDA PROTEIN 12A"/>
    <property type="match status" value="1"/>
</dbReference>
<sequence>QGRKEATLKKELKSVSGVSIDTEIVFIRALQYCKQKLLKRLQQCAITAEENAIQWVIVVPDIWNEEARGLMQQWAIRANLWDPSIPGQLLLASENECRNMFVISELNDSKPLKKGDCYVLMDFGEAISDVACYQVSGQFEVKEITTVRIPWGFSCIDQDIMKIIEQICGKKVVQDFQAERPESYARLLDNITERRKSFFINKKTNGIYRIEIPFEFVHFMEECVTGDLSDLVSNLEYLGESGLDFFFFLNN</sequence>
<dbReference type="Proteomes" id="UP000023152">
    <property type="component" value="Unassembled WGS sequence"/>
</dbReference>
<proteinExistence type="predicted"/>
<accession>X6LKC1</accession>
<reference evidence="1 2" key="1">
    <citation type="journal article" date="2013" name="Curr. Biol.">
        <title>The Genome of the Foraminiferan Reticulomyxa filosa.</title>
        <authorList>
            <person name="Glockner G."/>
            <person name="Hulsmann N."/>
            <person name="Schleicher M."/>
            <person name="Noegel A.A."/>
            <person name="Eichinger L."/>
            <person name="Gallinger C."/>
            <person name="Pawlowski J."/>
            <person name="Sierra R."/>
            <person name="Euteneuer U."/>
            <person name="Pillet L."/>
            <person name="Moustafa A."/>
            <person name="Platzer M."/>
            <person name="Groth M."/>
            <person name="Szafranski K."/>
            <person name="Schliwa M."/>
        </authorList>
    </citation>
    <scope>NUCLEOTIDE SEQUENCE [LARGE SCALE GENOMIC DNA]</scope>
</reference>
<protein>
    <submittedName>
        <fullName evidence="1">Uncharacterized protein</fullName>
    </submittedName>
</protein>
<gene>
    <name evidence="1" type="ORF">RFI_35073</name>
</gene>
<dbReference type="AlphaFoldDB" id="X6LKC1"/>
<name>X6LKC1_RETFI</name>
<organism evidence="1 2">
    <name type="scientific">Reticulomyxa filosa</name>
    <dbReference type="NCBI Taxonomy" id="46433"/>
    <lineage>
        <taxon>Eukaryota</taxon>
        <taxon>Sar</taxon>
        <taxon>Rhizaria</taxon>
        <taxon>Retaria</taxon>
        <taxon>Foraminifera</taxon>
        <taxon>Monothalamids</taxon>
        <taxon>Reticulomyxidae</taxon>
        <taxon>Reticulomyxa</taxon>
    </lineage>
</organism>
<dbReference type="PANTHER" id="PTHR14187">
    <property type="entry name" value="ALPHA KINASE/ELONGATION FACTOR 2 KINASE"/>
    <property type="match status" value="1"/>
</dbReference>
<feature type="non-terminal residue" evidence="1">
    <location>
        <position position="1"/>
    </location>
</feature>
<evidence type="ECO:0000313" key="2">
    <source>
        <dbReference type="Proteomes" id="UP000023152"/>
    </source>
</evidence>
<keyword evidence="2" id="KW-1185">Reference proteome</keyword>